<sequence>MTVAEAVKVLDGQFFSGENKAELEIASACGADLMSDVMAFVKDRVLLLTGLVNPQVIRTAELLDIHAIIFVRGKSPSRDMIEMAEESDIILGATKLPMFLACGKLYEAGLKAGGTRKI</sequence>
<evidence type="ECO:0000313" key="2">
    <source>
        <dbReference type="EMBL" id="AEF80310.1"/>
    </source>
</evidence>
<evidence type="ECO:0000313" key="3">
    <source>
        <dbReference type="Proteomes" id="UP000009222"/>
    </source>
</evidence>
<evidence type="ECO:0000256" key="1">
    <source>
        <dbReference type="ARBA" id="ARBA00011643"/>
    </source>
</evidence>
<dbReference type="EMBL" id="CP001841">
    <property type="protein sequence ID" value="AEF80310.1"/>
    <property type="molecule type" value="Genomic_DNA"/>
</dbReference>
<dbReference type="OrthoDB" id="9800390at2"/>
<organism evidence="2 3">
    <name type="scientific">Leadbettera azotonutricia (strain ATCC BAA-888 / DSM 13862 / ZAS-9)</name>
    <name type="common">Treponema azotonutricium</name>
    <dbReference type="NCBI Taxonomy" id="545695"/>
    <lineage>
        <taxon>Bacteria</taxon>
        <taxon>Pseudomonadati</taxon>
        <taxon>Spirochaetota</taxon>
        <taxon>Spirochaetia</taxon>
        <taxon>Spirochaetales</taxon>
        <taxon>Breznakiellaceae</taxon>
        <taxon>Leadbettera</taxon>
    </lineage>
</organism>
<dbReference type="STRING" id="545695.TREAZ_3092"/>
<dbReference type="SUPFAM" id="SSF75138">
    <property type="entry name" value="HprK N-terminal domain-like"/>
    <property type="match status" value="1"/>
</dbReference>
<accession>F5YAH8</accession>
<gene>
    <name evidence="2" type="ordered locus">TREAZ_3092</name>
</gene>
<dbReference type="eggNOG" id="COG4109">
    <property type="taxonomic scope" value="Bacteria"/>
</dbReference>
<keyword evidence="3" id="KW-1185">Reference proteome</keyword>
<dbReference type="InterPro" id="IPR028979">
    <property type="entry name" value="Ser_kin/Pase_Hpr-like_N_sf"/>
</dbReference>
<proteinExistence type="predicted"/>
<protein>
    <submittedName>
        <fullName evidence="2">Drtgg domain protein</fullName>
    </submittedName>
</protein>
<comment type="subunit">
    <text evidence="1">Homohexamer.</text>
</comment>
<dbReference type="InParanoid" id="F5YAH8"/>
<reference evidence="3" key="1">
    <citation type="submission" date="2009-12" db="EMBL/GenBank/DDBJ databases">
        <title>Complete sequence of Treponema azotonutricium strain ZAS-9.</title>
        <authorList>
            <person name="Tetu S.G."/>
            <person name="Matson E."/>
            <person name="Ren Q."/>
            <person name="Seshadri R."/>
            <person name="Elbourne L."/>
            <person name="Hassan K.A."/>
            <person name="Durkin A."/>
            <person name="Radune D."/>
            <person name="Mohamoud Y."/>
            <person name="Shay R."/>
            <person name="Jin S."/>
            <person name="Zhang X."/>
            <person name="Lucey K."/>
            <person name="Ballor N.R."/>
            <person name="Ottesen E."/>
            <person name="Rosenthal R."/>
            <person name="Allen A."/>
            <person name="Leadbetter J.R."/>
            <person name="Paulsen I.T."/>
        </authorList>
    </citation>
    <scope>NUCLEOTIDE SEQUENCE [LARGE SCALE GENOMIC DNA]</scope>
    <source>
        <strain evidence="3">ATCC BAA-888 / DSM 13862 / ZAS-9</strain>
    </source>
</reference>
<dbReference type="AlphaFoldDB" id="F5YAH8"/>
<dbReference type="Gene3D" id="3.40.1390.20">
    <property type="entry name" value="HprK N-terminal domain-like"/>
    <property type="match status" value="1"/>
</dbReference>
<dbReference type="Proteomes" id="UP000009222">
    <property type="component" value="Chromosome"/>
</dbReference>
<name>F5YAH8_LEAAZ</name>
<dbReference type="KEGG" id="taz:TREAZ_3092"/>
<reference evidence="2 3" key="2">
    <citation type="journal article" date="2011" name="ISME J.">
        <title>RNA-seq reveals cooperative metabolic interactions between two termite-gut spirochete species in co-culture.</title>
        <authorList>
            <person name="Rosenthal A.Z."/>
            <person name="Matson E.G."/>
            <person name="Eldar A."/>
            <person name="Leadbetter J.R."/>
        </authorList>
    </citation>
    <scope>NUCLEOTIDE SEQUENCE [LARGE SCALE GENOMIC DNA]</scope>
    <source>
        <strain evidence="3">ATCC BAA-888 / DSM 13862 / ZAS-9</strain>
    </source>
</reference>
<dbReference type="HOGENOM" id="CLU_140224_0_0_12"/>
<dbReference type="RefSeq" id="WP_015712464.1">
    <property type="nucleotide sequence ID" value="NC_015577.1"/>
</dbReference>